<accession>A0A0D2C1F1</accession>
<dbReference type="RefSeq" id="XP_013319155.1">
    <property type="nucleotide sequence ID" value="XM_013463701.1"/>
</dbReference>
<dbReference type="HOGENOM" id="CLU_1825305_0_0_1"/>
<reference evidence="1 2" key="1">
    <citation type="submission" date="2015-01" db="EMBL/GenBank/DDBJ databases">
        <title>The Genome Sequence of Exophiala xenobiotica CBS118157.</title>
        <authorList>
            <consortium name="The Broad Institute Genomics Platform"/>
            <person name="Cuomo C."/>
            <person name="de Hoog S."/>
            <person name="Gorbushina A."/>
            <person name="Stielow B."/>
            <person name="Teixiera M."/>
            <person name="Abouelleil A."/>
            <person name="Chapman S.B."/>
            <person name="Priest M."/>
            <person name="Young S.K."/>
            <person name="Wortman J."/>
            <person name="Nusbaum C."/>
            <person name="Birren B."/>
        </authorList>
    </citation>
    <scope>NUCLEOTIDE SEQUENCE [LARGE SCALE GENOMIC DNA]</scope>
    <source>
        <strain evidence="1 2">CBS 118157</strain>
    </source>
</reference>
<dbReference type="GeneID" id="25324987"/>
<proteinExistence type="predicted"/>
<name>A0A0D2C1F1_9EURO</name>
<sequence length="141" mass="15241">MAAEIQWKGFGAIERSFLGDPGEAWPFRIGGKRVTGANIDENGCWTDLAGFRRAFVDTFQEHVREDVCGPGSNISRVVITGNMPPSSAEQLSHELTTVAPHLQGKIQGVAQPAFITAMGAVCFSYAAWHRPATPPCEIPTE</sequence>
<dbReference type="OrthoDB" id="10304279at2759"/>
<protein>
    <submittedName>
        <fullName evidence="1">Uncharacterized protein</fullName>
    </submittedName>
</protein>
<dbReference type="AlphaFoldDB" id="A0A0D2C1F1"/>
<evidence type="ECO:0000313" key="1">
    <source>
        <dbReference type="EMBL" id="KIW58571.1"/>
    </source>
</evidence>
<dbReference type="Proteomes" id="UP000054342">
    <property type="component" value="Unassembled WGS sequence"/>
</dbReference>
<evidence type="ECO:0000313" key="2">
    <source>
        <dbReference type="Proteomes" id="UP000054342"/>
    </source>
</evidence>
<organism evidence="1 2">
    <name type="scientific">Exophiala xenobiotica</name>
    <dbReference type="NCBI Taxonomy" id="348802"/>
    <lineage>
        <taxon>Eukaryota</taxon>
        <taxon>Fungi</taxon>
        <taxon>Dikarya</taxon>
        <taxon>Ascomycota</taxon>
        <taxon>Pezizomycotina</taxon>
        <taxon>Eurotiomycetes</taxon>
        <taxon>Chaetothyriomycetidae</taxon>
        <taxon>Chaetothyriales</taxon>
        <taxon>Herpotrichiellaceae</taxon>
        <taxon>Exophiala</taxon>
    </lineage>
</organism>
<gene>
    <name evidence="1" type="ORF">PV05_03079</name>
</gene>
<keyword evidence="2" id="KW-1185">Reference proteome</keyword>
<dbReference type="EMBL" id="KN847318">
    <property type="protein sequence ID" value="KIW58571.1"/>
    <property type="molecule type" value="Genomic_DNA"/>
</dbReference>